<gene>
    <name evidence="1" type="ORF">L596_011987</name>
</gene>
<evidence type="ECO:0000313" key="2">
    <source>
        <dbReference type="Proteomes" id="UP000298663"/>
    </source>
</evidence>
<reference evidence="1 2" key="1">
    <citation type="journal article" date="2015" name="Genome Biol.">
        <title>Comparative genomics of Steinernema reveals deeply conserved gene regulatory networks.</title>
        <authorList>
            <person name="Dillman A.R."/>
            <person name="Macchietto M."/>
            <person name="Porter C.F."/>
            <person name="Rogers A."/>
            <person name="Williams B."/>
            <person name="Antoshechkin I."/>
            <person name="Lee M.M."/>
            <person name="Goodwin Z."/>
            <person name="Lu X."/>
            <person name="Lewis E.E."/>
            <person name="Goodrich-Blair H."/>
            <person name="Stock S.P."/>
            <person name="Adams B.J."/>
            <person name="Sternberg P.W."/>
            <person name="Mortazavi A."/>
        </authorList>
    </citation>
    <scope>NUCLEOTIDE SEQUENCE [LARGE SCALE GENOMIC DNA]</scope>
    <source>
        <strain evidence="1 2">ALL</strain>
    </source>
</reference>
<organism evidence="1 2">
    <name type="scientific">Steinernema carpocapsae</name>
    <name type="common">Entomopathogenic nematode</name>
    <dbReference type="NCBI Taxonomy" id="34508"/>
    <lineage>
        <taxon>Eukaryota</taxon>
        <taxon>Metazoa</taxon>
        <taxon>Ecdysozoa</taxon>
        <taxon>Nematoda</taxon>
        <taxon>Chromadorea</taxon>
        <taxon>Rhabditida</taxon>
        <taxon>Tylenchina</taxon>
        <taxon>Panagrolaimomorpha</taxon>
        <taxon>Strongyloidoidea</taxon>
        <taxon>Steinernematidae</taxon>
        <taxon>Steinernema</taxon>
    </lineage>
</organism>
<keyword evidence="2" id="KW-1185">Reference proteome</keyword>
<dbReference type="OrthoDB" id="5837449at2759"/>
<protein>
    <submittedName>
        <fullName evidence="1">Uncharacterized protein</fullName>
    </submittedName>
</protein>
<sequence>MLLRLVKGGIRKGNVFFVFPRFPTSMASHQPIRVSTTKIRPALYSTFPATKQAVVVEPEKSDVVYENISPQLAPDFIKQTSWSKTYRKIFRETSEGPYSPDSLVSAKDEIEKSTRDGNQIRYLRKTDEFQASPLPSSTQQVQERPVQAEIRENPVTEENSPAAQVVHPGTRYFPIQSKVRGTVEKGFSLPARRPSEVREFGAYDIPQSVRHRYVRKTQSTGGTKSRFGGNQKRLPVQGLLIPTNVETDRHDSFVDKKEEVYFGHEKPDCKRKSPEPKRGSRKCGFCPRANVKPRKVPVSPSQNTIITPVPGKETADVCKAMGALQVNDEMRSILSKFVENQFDSCDITVTNVSETSMPIQYYWSRIVNLTDGRKKGAVKVQQLMTLSSDETDALTQQCHKPAIQAIPSECHKHRHTHSPSSQISDSDKDLLDIVIHKIERGSPLDWPELFLLKNAHCRLVIPKERQLKKMKSVKNDPESCRNLETQIAEDYRSYQIILEQISIVDNLYTKLAFDIMQAEAYWYAARVNSDSILRSNNYRLGLRFYADLLQRASVSLDSNDASLTTICEKTSLILKESGIVEEPILKCCLQVVAAAEKVSKMLP</sequence>
<evidence type="ECO:0000313" key="1">
    <source>
        <dbReference type="EMBL" id="TKR87615.1"/>
    </source>
</evidence>
<proteinExistence type="predicted"/>
<comment type="caution">
    <text evidence="1">The sequence shown here is derived from an EMBL/GenBank/DDBJ whole genome shotgun (WGS) entry which is preliminary data.</text>
</comment>
<accession>A0A4V6A4N1</accession>
<dbReference type="EMBL" id="AZBU02000003">
    <property type="protein sequence ID" value="TKR87615.1"/>
    <property type="molecule type" value="Genomic_DNA"/>
</dbReference>
<dbReference type="AlphaFoldDB" id="A0A4V6A4N1"/>
<dbReference type="Proteomes" id="UP000298663">
    <property type="component" value="Unassembled WGS sequence"/>
</dbReference>
<name>A0A4V6A4N1_STECR</name>
<reference evidence="1 2" key="2">
    <citation type="journal article" date="2019" name="G3 (Bethesda)">
        <title>Hybrid Assembly of the Genome of the Entomopathogenic Nematode Steinernema carpocapsae Identifies the X-Chromosome.</title>
        <authorList>
            <person name="Serra L."/>
            <person name="Macchietto M."/>
            <person name="Macias-Munoz A."/>
            <person name="McGill C.J."/>
            <person name="Rodriguez I.M."/>
            <person name="Rodriguez B."/>
            <person name="Murad R."/>
            <person name="Mortazavi A."/>
        </authorList>
    </citation>
    <scope>NUCLEOTIDE SEQUENCE [LARGE SCALE GENOMIC DNA]</scope>
    <source>
        <strain evidence="1 2">ALL</strain>
    </source>
</reference>